<dbReference type="STRING" id="1133569.FD21_GL000481"/>
<dbReference type="InterPro" id="IPR051448">
    <property type="entry name" value="CdaR-like_regulators"/>
</dbReference>
<keyword evidence="4" id="KW-1185">Reference proteome</keyword>
<proteinExistence type="predicted"/>
<comment type="caution">
    <text evidence="3">The sequence shown here is derived from an EMBL/GenBank/DDBJ whole genome shotgun (WGS) entry which is preliminary data.</text>
</comment>
<gene>
    <name evidence="3" type="ORF">FD21_GL000481</name>
</gene>
<dbReference type="Pfam" id="PF07905">
    <property type="entry name" value="PucR"/>
    <property type="match status" value="1"/>
</dbReference>
<evidence type="ECO:0000259" key="2">
    <source>
        <dbReference type="Pfam" id="PF13556"/>
    </source>
</evidence>
<name>A0A0R2CCC5_9LACO</name>
<dbReference type="InterPro" id="IPR025736">
    <property type="entry name" value="PucR_C-HTH_dom"/>
</dbReference>
<dbReference type="Proteomes" id="UP000051576">
    <property type="component" value="Unassembled WGS sequence"/>
</dbReference>
<dbReference type="eggNOG" id="COG2508">
    <property type="taxonomic scope" value="Bacteria"/>
</dbReference>
<evidence type="ECO:0000259" key="1">
    <source>
        <dbReference type="Pfam" id="PF07905"/>
    </source>
</evidence>
<dbReference type="OrthoDB" id="142218at2"/>
<dbReference type="RefSeq" id="WP_010580695.1">
    <property type="nucleotide sequence ID" value="NZ_AHYZ01000100.1"/>
</dbReference>
<reference evidence="3 4" key="1">
    <citation type="journal article" date="2015" name="Genome Announc.">
        <title>Expanding the biotechnology potential of lactobacilli through comparative genomics of 213 strains and associated genera.</title>
        <authorList>
            <person name="Sun Z."/>
            <person name="Harris H.M."/>
            <person name="McCann A."/>
            <person name="Guo C."/>
            <person name="Argimon S."/>
            <person name="Zhang W."/>
            <person name="Yang X."/>
            <person name="Jeffery I.B."/>
            <person name="Cooney J.C."/>
            <person name="Kagawa T.F."/>
            <person name="Liu W."/>
            <person name="Song Y."/>
            <person name="Salvetti E."/>
            <person name="Wrobel A."/>
            <person name="Rasinkangas P."/>
            <person name="Parkhill J."/>
            <person name="Rea M.C."/>
            <person name="O'Sullivan O."/>
            <person name="Ritari J."/>
            <person name="Douillard F.P."/>
            <person name="Paul Ross R."/>
            <person name="Yang R."/>
            <person name="Briner A.E."/>
            <person name="Felis G.E."/>
            <person name="de Vos W.M."/>
            <person name="Barrangou R."/>
            <person name="Klaenhammer T.R."/>
            <person name="Caufield P.W."/>
            <person name="Cui Y."/>
            <person name="Zhang H."/>
            <person name="O'Toole P.W."/>
        </authorList>
    </citation>
    <scope>NUCLEOTIDE SEQUENCE [LARGE SCALE GENOMIC DNA]</scope>
    <source>
        <strain evidence="3 4">DSM 20605</strain>
    </source>
</reference>
<dbReference type="PATRIC" id="fig|1133569.4.peg.506"/>
<dbReference type="SUPFAM" id="SSF75138">
    <property type="entry name" value="HprK N-terminal domain-like"/>
    <property type="match status" value="1"/>
</dbReference>
<dbReference type="InterPro" id="IPR012914">
    <property type="entry name" value="PucR_dom"/>
</dbReference>
<dbReference type="Gene3D" id="1.10.10.2840">
    <property type="entry name" value="PucR C-terminal helix-turn-helix domain"/>
    <property type="match status" value="1"/>
</dbReference>
<dbReference type="InterPro" id="IPR028979">
    <property type="entry name" value="Ser_kin/Pase_Hpr-like_N_sf"/>
</dbReference>
<evidence type="ECO:0000313" key="3">
    <source>
        <dbReference type="EMBL" id="KRM89018.1"/>
    </source>
</evidence>
<dbReference type="PANTHER" id="PTHR33744">
    <property type="entry name" value="CARBOHYDRATE DIACID REGULATOR"/>
    <property type="match status" value="1"/>
</dbReference>
<feature type="domain" description="PucR C-terminal helix-turn-helix" evidence="2">
    <location>
        <begin position="327"/>
        <end position="381"/>
    </location>
</feature>
<dbReference type="AlphaFoldDB" id="A0A0R2CCC5"/>
<accession>A0A0R2CCC5</accession>
<feature type="domain" description="Purine catabolism PurC-like" evidence="1">
    <location>
        <begin position="17"/>
        <end position="126"/>
    </location>
</feature>
<dbReference type="Pfam" id="PF13556">
    <property type="entry name" value="HTH_30"/>
    <property type="match status" value="1"/>
</dbReference>
<dbReference type="EMBL" id="AYYX01000015">
    <property type="protein sequence ID" value="KRM89018.1"/>
    <property type="molecule type" value="Genomic_DNA"/>
</dbReference>
<protein>
    <submittedName>
        <fullName evidence="3">PucR family transcriptional regulator</fullName>
    </submittedName>
</protein>
<evidence type="ECO:0000313" key="4">
    <source>
        <dbReference type="Proteomes" id="UP000051576"/>
    </source>
</evidence>
<dbReference type="InterPro" id="IPR042070">
    <property type="entry name" value="PucR_C-HTH_sf"/>
</dbReference>
<sequence>MAIKLRTVYYATKEKYEMKLLTGNSGLDRLFSWVHILENIDTMDYLHGNEIVITTGIGKDSDQWLEEYVKKVVNSSATALIINTGKFINQIPPDLIKYCQTKNFPLFTVPWRIHLIDIIRDYCNRIFLSEQFAFSLTESIKNAIFHPEKPAQFESQLERNSFDLNSNYAIIAIQGQNFAIQKSSTQFHEQLQLSIEIQLNAYGFVNCIFEIEDAIMIVVNDPFQLKDFAKSLDKALSNKFPSKLFEISVSDEVSSIKKLQQAYKQVKYVMDRIQKHSANSLCFFEDNGINELILAVNDFEILQKSAQRILEPILLYDRDNGTDYTSLLKLYLQENGSIKAISAKTFTHRNTINYRIKKIKEILSLNLEVNRDRFKLMLAFYILDSL</sequence>
<organism evidence="3 4">
    <name type="scientific">Liquorilactobacillus vini DSM 20605</name>
    <dbReference type="NCBI Taxonomy" id="1133569"/>
    <lineage>
        <taxon>Bacteria</taxon>
        <taxon>Bacillati</taxon>
        <taxon>Bacillota</taxon>
        <taxon>Bacilli</taxon>
        <taxon>Lactobacillales</taxon>
        <taxon>Lactobacillaceae</taxon>
        <taxon>Liquorilactobacillus</taxon>
    </lineage>
</organism>
<dbReference type="PANTHER" id="PTHR33744:SF1">
    <property type="entry name" value="DNA-BINDING TRANSCRIPTIONAL ACTIVATOR ADER"/>
    <property type="match status" value="1"/>
</dbReference>